<protein>
    <submittedName>
        <fullName evidence="1">Uncharacterized protein</fullName>
    </submittedName>
</protein>
<dbReference type="EMBL" id="BK015207">
    <property type="protein sequence ID" value="DAD96004.1"/>
    <property type="molecule type" value="Genomic_DNA"/>
</dbReference>
<proteinExistence type="predicted"/>
<accession>A0A8S5NNR1</accession>
<name>A0A8S5NNR1_9CAUD</name>
<reference evidence="1" key="1">
    <citation type="journal article" date="2021" name="Proc. Natl. Acad. Sci. U.S.A.">
        <title>A Catalog of Tens of Thousands of Viruses from Human Metagenomes Reveals Hidden Associations with Chronic Diseases.</title>
        <authorList>
            <person name="Tisza M.J."/>
            <person name="Buck C.B."/>
        </authorList>
    </citation>
    <scope>NUCLEOTIDE SEQUENCE</scope>
    <source>
        <strain evidence="1">CtSGm32</strain>
    </source>
</reference>
<sequence>MTKKHEIKRVKCAKCFGCNLLLNVNFKGKYECENFIDAFSDRNTTNGEQIKMNK</sequence>
<evidence type="ECO:0000313" key="1">
    <source>
        <dbReference type="EMBL" id="DAD96004.1"/>
    </source>
</evidence>
<organism evidence="1">
    <name type="scientific">Myoviridae sp. ctSGm32</name>
    <dbReference type="NCBI Taxonomy" id="2826653"/>
    <lineage>
        <taxon>Viruses</taxon>
        <taxon>Duplodnaviria</taxon>
        <taxon>Heunggongvirae</taxon>
        <taxon>Uroviricota</taxon>
        <taxon>Caudoviricetes</taxon>
    </lineage>
</organism>